<dbReference type="CDD" id="cd03416">
    <property type="entry name" value="CbiX_SirB_N"/>
    <property type="match status" value="1"/>
</dbReference>
<evidence type="ECO:0000256" key="2">
    <source>
        <dbReference type="ARBA" id="ARBA00023239"/>
    </source>
</evidence>
<dbReference type="RefSeq" id="WP_328015169.1">
    <property type="nucleotide sequence ID" value="NZ_JARTFS010000006.1"/>
</dbReference>
<sequence length="261" mass="29133">MKQAVLYVCHGSRVPEACREALAFIDKVKPLVNVSIQETGFLELAEPTIGDGFKACVDKGATHIAVVPLLLLTAAHAKKDIPEELAHVASNYPDIKLTYGKPIGVDERIADILLEKMNEKEALASDSIAILVGRGSSDPDVKRDFTEIARQLQEKSSLKQVKACFLTAAEPSFDDVIHDIHASNEQQIYLLPYLIFTGLLKKGIDKTVQSYDWGNRSLYHCDYLGDHPLLLNIFMQRVQETVENKNNEYVFHVDEYASVAY</sequence>
<keyword evidence="1" id="KW-0479">Metal-binding</keyword>
<keyword evidence="4" id="KW-1185">Reference proteome</keyword>
<evidence type="ECO:0000256" key="1">
    <source>
        <dbReference type="ARBA" id="ARBA00022723"/>
    </source>
</evidence>
<keyword evidence="2" id="KW-0456">Lyase</keyword>
<dbReference type="SUPFAM" id="SSF53800">
    <property type="entry name" value="Chelatase"/>
    <property type="match status" value="1"/>
</dbReference>
<dbReference type="CDD" id="cd03414">
    <property type="entry name" value="CbiX_SirB_C"/>
    <property type="match status" value="1"/>
</dbReference>
<evidence type="ECO:0000313" key="4">
    <source>
        <dbReference type="Proteomes" id="UP001342826"/>
    </source>
</evidence>
<dbReference type="Proteomes" id="UP001342826">
    <property type="component" value="Unassembled WGS sequence"/>
</dbReference>
<proteinExistence type="predicted"/>
<evidence type="ECO:0000313" key="3">
    <source>
        <dbReference type="EMBL" id="MED4401630.1"/>
    </source>
</evidence>
<dbReference type="InterPro" id="IPR050963">
    <property type="entry name" value="Sirohydro_Cobaltochel/CbiX"/>
</dbReference>
<dbReference type="Gene3D" id="3.40.50.1400">
    <property type="match status" value="2"/>
</dbReference>
<reference evidence="3 4" key="1">
    <citation type="submission" date="2023-03" db="EMBL/GenBank/DDBJ databases">
        <title>Bacillus Genome Sequencing.</title>
        <authorList>
            <person name="Dunlap C."/>
        </authorList>
    </citation>
    <scope>NUCLEOTIDE SEQUENCE [LARGE SCALE GENOMIC DNA]</scope>
    <source>
        <strain evidence="3 4">NRS-1717</strain>
    </source>
</reference>
<dbReference type="InterPro" id="IPR002762">
    <property type="entry name" value="CbiX-like"/>
</dbReference>
<name>A0ABU6NWY9_9BACI</name>
<dbReference type="Pfam" id="PF01903">
    <property type="entry name" value="CbiX"/>
    <property type="match status" value="2"/>
</dbReference>
<gene>
    <name evidence="3" type="ORF">P9271_09915</name>
</gene>
<protein>
    <submittedName>
        <fullName evidence="3">Sirohydrochlorin chelatase</fullName>
    </submittedName>
</protein>
<dbReference type="PANTHER" id="PTHR33542:SF3">
    <property type="entry name" value="SIROHYDROCHLORIN FERROCHELATASE, CHLOROPLASTIC"/>
    <property type="match status" value="1"/>
</dbReference>
<organism evidence="3 4">
    <name type="scientific">Metabacillus fastidiosus</name>
    <dbReference type="NCBI Taxonomy" id="1458"/>
    <lineage>
        <taxon>Bacteria</taxon>
        <taxon>Bacillati</taxon>
        <taxon>Bacillota</taxon>
        <taxon>Bacilli</taxon>
        <taxon>Bacillales</taxon>
        <taxon>Bacillaceae</taxon>
        <taxon>Metabacillus</taxon>
    </lineage>
</organism>
<dbReference type="EMBL" id="JARTFS010000006">
    <property type="protein sequence ID" value="MED4401630.1"/>
    <property type="molecule type" value="Genomic_DNA"/>
</dbReference>
<accession>A0ABU6NWY9</accession>
<dbReference type="PANTHER" id="PTHR33542">
    <property type="entry name" value="SIROHYDROCHLORIN FERROCHELATASE, CHLOROPLASTIC"/>
    <property type="match status" value="1"/>
</dbReference>
<comment type="caution">
    <text evidence="3">The sequence shown here is derived from an EMBL/GenBank/DDBJ whole genome shotgun (WGS) entry which is preliminary data.</text>
</comment>